<sequence>MGQYYFAVVLAEKSDAEYIRTFLDPSMYYNGSKLTEHSYIHNNFMKIVENLIGPSGMFYKTRIVWAGDYADNEPNSDKNLHSMCEAKTPFVYNEPIVSYTYIVNHTKKVYVKKKDGLHPLPLLTAEGNGRGGGDYDGPNMDMVGTWARDVISMENEAPDYTLIECTF</sequence>
<accession>A0A6C0CSN7</accession>
<protein>
    <submittedName>
        <fullName evidence="1">Uncharacterized protein</fullName>
    </submittedName>
</protein>
<reference evidence="1" key="1">
    <citation type="journal article" date="2020" name="Nature">
        <title>Giant virus diversity and host interactions through global metagenomics.</title>
        <authorList>
            <person name="Schulz F."/>
            <person name="Roux S."/>
            <person name="Paez-Espino D."/>
            <person name="Jungbluth S."/>
            <person name="Walsh D.A."/>
            <person name="Denef V.J."/>
            <person name="McMahon K.D."/>
            <person name="Konstantinidis K.T."/>
            <person name="Eloe-Fadrosh E.A."/>
            <person name="Kyrpides N.C."/>
            <person name="Woyke T."/>
        </authorList>
    </citation>
    <scope>NUCLEOTIDE SEQUENCE</scope>
    <source>
        <strain evidence="1">GVMAG-M-3300021963-12</strain>
    </source>
</reference>
<proteinExistence type="predicted"/>
<name>A0A6C0CSN7_9ZZZZ</name>
<evidence type="ECO:0000313" key="1">
    <source>
        <dbReference type="EMBL" id="QHT07293.1"/>
    </source>
</evidence>
<dbReference type="AlphaFoldDB" id="A0A6C0CSN7"/>
<organism evidence="1">
    <name type="scientific">viral metagenome</name>
    <dbReference type="NCBI Taxonomy" id="1070528"/>
    <lineage>
        <taxon>unclassified sequences</taxon>
        <taxon>metagenomes</taxon>
        <taxon>organismal metagenomes</taxon>
    </lineage>
</organism>
<dbReference type="EMBL" id="MN739481">
    <property type="protein sequence ID" value="QHT07293.1"/>
    <property type="molecule type" value="Genomic_DNA"/>
</dbReference>